<protein>
    <recommendedName>
        <fullName evidence="5">Protein FAM221B</fullName>
    </recommendedName>
</protein>
<feature type="compositionally biased region" description="Low complexity" evidence="2">
    <location>
        <begin position="27"/>
        <end position="49"/>
    </location>
</feature>
<accession>A0AAN8K9B7</accession>
<evidence type="ECO:0000256" key="2">
    <source>
        <dbReference type="SAM" id="MobiDB-lite"/>
    </source>
</evidence>
<evidence type="ECO:0000313" key="3">
    <source>
        <dbReference type="EMBL" id="KAK6188526.1"/>
    </source>
</evidence>
<organism evidence="3 4">
    <name type="scientific">Patella caerulea</name>
    <name type="common">Rayed Mediterranean limpet</name>
    <dbReference type="NCBI Taxonomy" id="87958"/>
    <lineage>
        <taxon>Eukaryota</taxon>
        <taxon>Metazoa</taxon>
        <taxon>Spiralia</taxon>
        <taxon>Lophotrochozoa</taxon>
        <taxon>Mollusca</taxon>
        <taxon>Gastropoda</taxon>
        <taxon>Patellogastropoda</taxon>
        <taxon>Patelloidea</taxon>
        <taxon>Patellidae</taxon>
        <taxon>Patella</taxon>
    </lineage>
</organism>
<keyword evidence="4" id="KW-1185">Reference proteome</keyword>
<dbReference type="Proteomes" id="UP001347796">
    <property type="component" value="Unassembled WGS sequence"/>
</dbReference>
<dbReference type="EMBL" id="JAZGQO010000003">
    <property type="protein sequence ID" value="KAK6188526.1"/>
    <property type="molecule type" value="Genomic_DNA"/>
</dbReference>
<dbReference type="InterPro" id="IPR026755">
    <property type="entry name" value="Fam221a/b"/>
</dbReference>
<feature type="region of interest" description="Disordered" evidence="2">
    <location>
        <begin position="301"/>
        <end position="336"/>
    </location>
</feature>
<gene>
    <name evidence="3" type="ORF">SNE40_004685</name>
</gene>
<sequence length="336" mass="37533">MSKNPNPAGARPKQVTGGKSSTPKPGAVGSSSKSTAATTSKPKTTTKAVVARGNKAMAPLVGGNQIKMKEIDGILHPEGYTMRKIEPAKNYDVVSFARAMNDDFAPRLKKLFDIETEAAIEAQRTGIYIGWRCPEFKHDCQRLTRHSKCFCGHLLAEHNKYTGRSVRVPCQQCSCKAYAWIPARPEEIGEFWHQRRRDFEPALWRAKCKCKHHHEQHDPNTSHRCKVSGCSCGRFFSDFLCAACDRHWEVHETFFETEDIRAENGLPIGEHYLPFNEMPNLRNITLTGDEEDDSMYRALTGGQGSIPRNQRAIGNDAPVNFGGGSSSKSGFRPTYD</sequence>
<name>A0AAN8K9B7_PATCE</name>
<feature type="region of interest" description="Disordered" evidence="2">
    <location>
        <begin position="1"/>
        <end position="49"/>
    </location>
</feature>
<proteinExistence type="inferred from homology"/>
<dbReference type="Pfam" id="PF14753">
    <property type="entry name" value="FAM221"/>
    <property type="match status" value="2"/>
</dbReference>
<evidence type="ECO:0000256" key="1">
    <source>
        <dbReference type="ARBA" id="ARBA00011026"/>
    </source>
</evidence>
<dbReference type="PANTHER" id="PTHR31214:SF3">
    <property type="entry name" value="PROTEIN FAM221B"/>
    <property type="match status" value="1"/>
</dbReference>
<dbReference type="PANTHER" id="PTHR31214">
    <property type="entry name" value="PROTEIN FAM221A-RELATED"/>
    <property type="match status" value="1"/>
</dbReference>
<comment type="similarity">
    <text evidence="1">Belongs to the FAM221 family.</text>
</comment>
<reference evidence="3 4" key="1">
    <citation type="submission" date="2024-01" db="EMBL/GenBank/DDBJ databases">
        <title>The genome of the rayed Mediterranean limpet Patella caerulea (Linnaeus, 1758).</title>
        <authorList>
            <person name="Anh-Thu Weber A."/>
            <person name="Halstead-Nussloch G."/>
        </authorList>
    </citation>
    <scope>NUCLEOTIDE SEQUENCE [LARGE SCALE GENOMIC DNA]</scope>
    <source>
        <strain evidence="3">AATW-2023a</strain>
        <tissue evidence="3">Whole specimen</tissue>
    </source>
</reference>
<evidence type="ECO:0000313" key="4">
    <source>
        <dbReference type="Proteomes" id="UP001347796"/>
    </source>
</evidence>
<comment type="caution">
    <text evidence="3">The sequence shown here is derived from an EMBL/GenBank/DDBJ whole genome shotgun (WGS) entry which is preliminary data.</text>
</comment>
<evidence type="ECO:0008006" key="5">
    <source>
        <dbReference type="Google" id="ProtNLM"/>
    </source>
</evidence>
<dbReference type="AlphaFoldDB" id="A0AAN8K9B7"/>